<protein>
    <recommendedName>
        <fullName evidence="6">Estradiol 17-beta-dehydrogenase 8</fullName>
    </recommendedName>
</protein>
<dbReference type="Pfam" id="PF13561">
    <property type="entry name" value="adh_short_C2"/>
    <property type="match status" value="1"/>
</dbReference>
<evidence type="ECO:0000256" key="1">
    <source>
        <dbReference type="ARBA" id="ARBA00006484"/>
    </source>
</evidence>
<comment type="similarity">
    <text evidence="1 3">Belongs to the short-chain dehydrogenases/reductases (SDR) family.</text>
</comment>
<evidence type="ECO:0008006" key="6">
    <source>
        <dbReference type="Google" id="ProtNLM"/>
    </source>
</evidence>
<proteinExistence type="inferred from homology"/>
<keyword evidence="2" id="KW-0560">Oxidoreductase</keyword>
<dbReference type="PROSITE" id="PS00061">
    <property type="entry name" value="ADH_SHORT"/>
    <property type="match status" value="1"/>
</dbReference>
<dbReference type="Pfam" id="PF00106">
    <property type="entry name" value="adh_short"/>
    <property type="match status" value="1"/>
</dbReference>
<dbReference type="PRINTS" id="PR00080">
    <property type="entry name" value="SDRFAMILY"/>
</dbReference>
<dbReference type="PANTHER" id="PTHR24321">
    <property type="entry name" value="DEHYDROGENASES, SHORT CHAIN"/>
    <property type="match status" value="1"/>
</dbReference>
<dbReference type="InterPro" id="IPR002347">
    <property type="entry name" value="SDR_fam"/>
</dbReference>
<dbReference type="InterPro" id="IPR020904">
    <property type="entry name" value="Sc_DH/Rdtase_CS"/>
</dbReference>
<keyword evidence="5" id="KW-1185">Reference proteome</keyword>
<dbReference type="InterPro" id="IPR036291">
    <property type="entry name" value="NAD(P)-bd_dom_sf"/>
</dbReference>
<dbReference type="Proteomes" id="UP001162162">
    <property type="component" value="Unassembled WGS sequence"/>
</dbReference>
<comment type="caution">
    <text evidence="4">The sequence shown here is derived from an EMBL/GenBank/DDBJ whole genome shotgun (WGS) entry which is preliminary data.</text>
</comment>
<reference evidence="4" key="1">
    <citation type="journal article" date="2023" name="Insect Mol. Biol.">
        <title>Genome sequencing provides insights into the evolution of gene families encoding plant cell wall-degrading enzymes in longhorned beetles.</title>
        <authorList>
            <person name="Shin N.R."/>
            <person name="Okamura Y."/>
            <person name="Kirsch R."/>
            <person name="Pauchet Y."/>
        </authorList>
    </citation>
    <scope>NUCLEOTIDE SEQUENCE</scope>
    <source>
        <strain evidence="4">AMC_N1</strain>
    </source>
</reference>
<dbReference type="GO" id="GO:0016491">
    <property type="term" value="F:oxidoreductase activity"/>
    <property type="evidence" value="ECO:0007669"/>
    <property type="project" value="UniProtKB-KW"/>
</dbReference>
<accession>A0AAV8Z2E3</accession>
<evidence type="ECO:0000256" key="3">
    <source>
        <dbReference type="RuleBase" id="RU000363"/>
    </source>
</evidence>
<evidence type="ECO:0000313" key="4">
    <source>
        <dbReference type="EMBL" id="KAJ8958213.1"/>
    </source>
</evidence>
<evidence type="ECO:0000313" key="5">
    <source>
        <dbReference type="Proteomes" id="UP001162162"/>
    </source>
</evidence>
<dbReference type="Gene3D" id="3.40.50.720">
    <property type="entry name" value="NAD(P)-binding Rossmann-like Domain"/>
    <property type="match status" value="2"/>
</dbReference>
<organism evidence="4 5">
    <name type="scientific">Aromia moschata</name>
    <dbReference type="NCBI Taxonomy" id="1265417"/>
    <lineage>
        <taxon>Eukaryota</taxon>
        <taxon>Metazoa</taxon>
        <taxon>Ecdysozoa</taxon>
        <taxon>Arthropoda</taxon>
        <taxon>Hexapoda</taxon>
        <taxon>Insecta</taxon>
        <taxon>Pterygota</taxon>
        <taxon>Neoptera</taxon>
        <taxon>Endopterygota</taxon>
        <taxon>Coleoptera</taxon>
        <taxon>Polyphaga</taxon>
        <taxon>Cucujiformia</taxon>
        <taxon>Chrysomeloidea</taxon>
        <taxon>Cerambycidae</taxon>
        <taxon>Cerambycinae</taxon>
        <taxon>Callichromatini</taxon>
        <taxon>Aromia</taxon>
    </lineage>
</organism>
<evidence type="ECO:0000256" key="2">
    <source>
        <dbReference type="ARBA" id="ARBA00023002"/>
    </source>
</evidence>
<dbReference type="PRINTS" id="PR00081">
    <property type="entry name" value="GDHRDH"/>
</dbReference>
<dbReference type="EMBL" id="JAPWTK010000018">
    <property type="protein sequence ID" value="KAJ8958213.1"/>
    <property type="molecule type" value="Genomic_DNA"/>
</dbReference>
<sequence>MAVTGRLAFVTGAGSGIGRATCQILAREGATIIATDKNITDVEKTITSINKSENSHTGMALDVAEPEAGTFFVVQTFANAIIDHGITNASIINIGSIVGKYGNIGQVNYSASKAGVELLTKTASKELGKKGIRVNAVLPGMILTPMLQAVPDKVKEKFKLSTPLGRFGTPDEVAEVITFLASDKSSYITGASIEITGGF</sequence>
<gene>
    <name evidence="4" type="ORF">NQ318_017354</name>
</gene>
<dbReference type="PANTHER" id="PTHR24321:SF8">
    <property type="entry name" value="ESTRADIOL 17-BETA-DEHYDROGENASE 8-RELATED"/>
    <property type="match status" value="1"/>
</dbReference>
<dbReference type="SUPFAM" id="SSF51735">
    <property type="entry name" value="NAD(P)-binding Rossmann-fold domains"/>
    <property type="match status" value="1"/>
</dbReference>
<dbReference type="AlphaFoldDB" id="A0AAV8Z2E3"/>
<name>A0AAV8Z2E3_9CUCU</name>